<accession>A0A0K1W1H1</accession>
<proteinExistence type="predicted"/>
<dbReference type="EMBL" id="CP012357">
    <property type="protein sequence ID" value="AKX34170.1"/>
    <property type="molecule type" value="Genomic_DNA"/>
</dbReference>
<dbReference type="NCBIfam" id="NF038029">
    <property type="entry name" value="LP_plasma"/>
    <property type="match status" value="1"/>
</dbReference>
<evidence type="ECO:0008006" key="4">
    <source>
        <dbReference type="Google" id="ProtNLM"/>
    </source>
</evidence>
<sequence>MKKLISVLGAISLVASSSSYAVACGGNESSNNNENNTNNNAEAVALSQYAKALYVNQNSLLDLGAGDTTDHYSSSDYFNLLGNKKIKDLNFKEDISGEFKKDSSDYFKDAVAKLFGSENTLADSKTEIGENIYKDEVLNSKESVPSILSTINTYIPIILNGLSSPEQLNGLLATLYGFQGAIYDFKDTLEGAINSLTENDNKVLKDFENAFKYDANTEKTYVDAVRNSMVDFANSMNGLAGKESVSTFNDASKSIANLIKGLIDGKTSLKFEMTSIKYLPGIIKFVRVLLLYIDSYSEDQLTKSVIDKEVILTNKTKSVGKNEFDSKKWVGLLKKLVDDKNGEGLTIFKNLLNILFLTHDNTNYDGDDEVDIVGTENESGEYVSYSSDTEIYGRLIGDLGVVLLGEETLTINYSGMEIKIYISNLLKSLINLGLDYESGGSLTMIFGAIPNFINELPDFLKTLVNKITDNGKNNDEWSKLADAWIDYLWKDPNNKLGFSIIDIIQNVKINDIPNKLGSVFPMSISNISEIKSNGSFDNTKSYIMPYLGSKTIKEIVYDIDKHISPLDIAPIKFDTLSSLFNKLYSSDHNLKNASSNYKELLKGLGLNSDGSTVSGSPMEVFKNFLNENAKLLTGVINLLKDFVDEMQNSLNKISDSYVNLQKDINVSIKVESNTVFEYTTQYKDKVKNTFKIEIETSNNKIHIKSIN</sequence>
<dbReference type="Proteomes" id="UP000067476">
    <property type="component" value="Chromosome"/>
</dbReference>
<dbReference type="KEGG" id="sll:SLITO_v1c05220"/>
<dbReference type="RefSeq" id="WP_075058263.1">
    <property type="nucleotide sequence ID" value="NZ_CP012357.1"/>
</dbReference>
<evidence type="ECO:0000313" key="3">
    <source>
        <dbReference type="Proteomes" id="UP000067476"/>
    </source>
</evidence>
<dbReference type="PATRIC" id="fig|216942.3.peg.525"/>
<evidence type="ECO:0000256" key="1">
    <source>
        <dbReference type="SAM" id="SignalP"/>
    </source>
</evidence>
<dbReference type="OrthoDB" id="387392at2"/>
<dbReference type="AlphaFoldDB" id="A0A0K1W1H1"/>
<feature type="chain" id="PRO_5005470777" description="MOLPALP family lipoprotein" evidence="1">
    <location>
        <begin position="24"/>
        <end position="707"/>
    </location>
</feature>
<evidence type="ECO:0000313" key="2">
    <source>
        <dbReference type="EMBL" id="AKX34170.1"/>
    </source>
</evidence>
<dbReference type="STRING" id="216942.SLITO_v1c05220"/>
<reference evidence="2 3" key="1">
    <citation type="journal article" date="2015" name="Genome Announc.">
        <title>Complete Genome Sequence of Spiroplasma litorale TN-1T (DSM 21781), a Bacterium Isolated from a Green-Eyed Horsefly (Tabanus nigrovittatus).</title>
        <authorList>
            <person name="Lo W.S."/>
            <person name="Lai Y.C."/>
            <person name="Lien Y.W."/>
            <person name="Wang T.H."/>
            <person name="Kuo C.H."/>
        </authorList>
    </citation>
    <scope>NUCLEOTIDE SEQUENCE [LARGE SCALE GENOMIC DNA]</scope>
    <source>
        <strain evidence="2 3">TN-1</strain>
    </source>
</reference>
<dbReference type="InterPro" id="IPR054816">
    <property type="entry name" value="Lipoprotein_mollicutes-type_CS"/>
</dbReference>
<organism evidence="2 3">
    <name type="scientific">Spiroplasma litorale</name>
    <dbReference type="NCBI Taxonomy" id="216942"/>
    <lineage>
        <taxon>Bacteria</taxon>
        <taxon>Bacillati</taxon>
        <taxon>Mycoplasmatota</taxon>
        <taxon>Mollicutes</taxon>
        <taxon>Entomoplasmatales</taxon>
        <taxon>Spiroplasmataceae</taxon>
        <taxon>Spiroplasma</taxon>
    </lineage>
</organism>
<gene>
    <name evidence="2" type="ORF">SLITO_v1c05220</name>
</gene>
<name>A0A0K1W1H1_9MOLU</name>
<keyword evidence="3" id="KW-1185">Reference proteome</keyword>
<feature type="signal peptide" evidence="1">
    <location>
        <begin position="1"/>
        <end position="23"/>
    </location>
</feature>
<keyword evidence="1" id="KW-0732">Signal</keyword>
<protein>
    <recommendedName>
        <fullName evidence="4">MOLPALP family lipoprotein</fullName>
    </recommendedName>
</protein>